<dbReference type="Proteomes" id="UP001054837">
    <property type="component" value="Unassembled WGS sequence"/>
</dbReference>
<organism evidence="1 2">
    <name type="scientific">Caerostris darwini</name>
    <dbReference type="NCBI Taxonomy" id="1538125"/>
    <lineage>
        <taxon>Eukaryota</taxon>
        <taxon>Metazoa</taxon>
        <taxon>Ecdysozoa</taxon>
        <taxon>Arthropoda</taxon>
        <taxon>Chelicerata</taxon>
        <taxon>Arachnida</taxon>
        <taxon>Araneae</taxon>
        <taxon>Araneomorphae</taxon>
        <taxon>Entelegynae</taxon>
        <taxon>Araneoidea</taxon>
        <taxon>Araneidae</taxon>
        <taxon>Caerostris</taxon>
    </lineage>
</organism>
<protein>
    <submittedName>
        <fullName evidence="1">Uncharacterized protein</fullName>
    </submittedName>
</protein>
<accession>A0AAV4QRD2</accession>
<dbReference type="AlphaFoldDB" id="A0AAV4QRD2"/>
<sequence length="115" mass="13036">MVDCALNVIKMSSLLEVICKMSLCSNGECNDVDYYLSLSTIVRGTLKSRRPLAGKFCRKVESLPQHIFSTISDNTNRMFPGMSKCFSQPNIFRLFIWCICGLTHYYFSQTTAIEG</sequence>
<evidence type="ECO:0000313" key="1">
    <source>
        <dbReference type="EMBL" id="GIY12238.1"/>
    </source>
</evidence>
<reference evidence="1 2" key="1">
    <citation type="submission" date="2021-06" db="EMBL/GenBank/DDBJ databases">
        <title>Caerostris darwini draft genome.</title>
        <authorList>
            <person name="Kono N."/>
            <person name="Arakawa K."/>
        </authorList>
    </citation>
    <scope>NUCLEOTIDE SEQUENCE [LARGE SCALE GENOMIC DNA]</scope>
</reference>
<proteinExistence type="predicted"/>
<keyword evidence="2" id="KW-1185">Reference proteome</keyword>
<comment type="caution">
    <text evidence="1">The sequence shown here is derived from an EMBL/GenBank/DDBJ whole genome shotgun (WGS) entry which is preliminary data.</text>
</comment>
<name>A0AAV4QRD2_9ARAC</name>
<gene>
    <name evidence="1" type="ORF">CDAR_225681</name>
</gene>
<evidence type="ECO:0000313" key="2">
    <source>
        <dbReference type="Proteomes" id="UP001054837"/>
    </source>
</evidence>
<dbReference type="EMBL" id="BPLQ01005008">
    <property type="protein sequence ID" value="GIY12238.1"/>
    <property type="molecule type" value="Genomic_DNA"/>
</dbReference>